<reference evidence="3" key="5">
    <citation type="journal article" date="2018" name="Nat. Plants">
        <title>Whole-genome landscape of Medicago truncatula symbiotic genes.</title>
        <authorList>
            <person name="Pecrix Y."/>
            <person name="Gamas P."/>
            <person name="Carrere S."/>
        </authorList>
    </citation>
    <scope>NUCLEOTIDE SEQUENCE</scope>
    <source>
        <tissue evidence="3">Leaves</tissue>
    </source>
</reference>
<evidence type="ECO:0000256" key="1">
    <source>
        <dbReference type="SAM" id="MobiDB-lite"/>
    </source>
</evidence>
<reference evidence="2 5" key="2">
    <citation type="journal article" date="2014" name="BMC Genomics">
        <title>An improved genome release (version Mt4.0) for the model legume Medicago truncatula.</title>
        <authorList>
            <person name="Tang H."/>
            <person name="Krishnakumar V."/>
            <person name="Bidwell S."/>
            <person name="Rosen B."/>
            <person name="Chan A."/>
            <person name="Zhou S."/>
            <person name="Gentzbittel L."/>
            <person name="Childs K.L."/>
            <person name="Yandell M."/>
            <person name="Gundlach H."/>
            <person name="Mayer K.F."/>
            <person name="Schwartz D.C."/>
            <person name="Town C.D."/>
        </authorList>
    </citation>
    <scope>GENOME REANNOTATION</scope>
    <source>
        <strain evidence="2">A17</strain>
        <strain evidence="4 5">cv. Jemalong A17</strain>
    </source>
</reference>
<dbReference type="Proteomes" id="UP000002051">
    <property type="component" value="Chromosome 2"/>
</dbReference>
<reference evidence="4" key="3">
    <citation type="submission" date="2015-04" db="UniProtKB">
        <authorList>
            <consortium name="EnsemblPlants"/>
        </authorList>
    </citation>
    <scope>IDENTIFICATION</scope>
    <source>
        <strain evidence="4">cv. Jemalong A17</strain>
    </source>
</reference>
<dbReference type="HOGENOM" id="CLU_2295848_0_0_1"/>
<keyword evidence="5" id="KW-1185">Reference proteome</keyword>
<dbReference type="EnsemblPlants" id="KEH38496">
    <property type="protein sequence ID" value="KEH38496"/>
    <property type="gene ID" value="MTR_2g072670"/>
</dbReference>
<sequence>MKIKEVSEEILKEGLMFPSSKTSYKKESPKRRRNKQFRTESSTYAPRACKMCAGYEPCTRACQNMPMLLIMRLGNAESESELIFFLHFLSGLSQNFNLNSV</sequence>
<evidence type="ECO:0000313" key="2">
    <source>
        <dbReference type="EMBL" id="KEH38496.1"/>
    </source>
</evidence>
<gene>
    <name evidence="2" type="ordered locus">MTR_2g072670</name>
    <name evidence="3" type="ORF">MtrunA17_Chr2g0314081</name>
</gene>
<dbReference type="Gramene" id="rna10900">
    <property type="protein sequence ID" value="RHN74785.1"/>
    <property type="gene ID" value="gene10900"/>
</dbReference>
<name>A0A072VA60_MEDTR</name>
<dbReference type="EMBL" id="PSQE01000002">
    <property type="protein sequence ID" value="RHN74785.1"/>
    <property type="molecule type" value="Genomic_DNA"/>
</dbReference>
<reference evidence="2 5" key="1">
    <citation type="journal article" date="2011" name="Nature">
        <title>The Medicago genome provides insight into the evolution of rhizobial symbioses.</title>
        <authorList>
            <person name="Young N.D."/>
            <person name="Debelle F."/>
            <person name="Oldroyd G.E."/>
            <person name="Geurts R."/>
            <person name="Cannon S.B."/>
            <person name="Udvardi M.K."/>
            <person name="Benedito V.A."/>
            <person name="Mayer K.F."/>
            <person name="Gouzy J."/>
            <person name="Schoof H."/>
            <person name="Van de Peer Y."/>
            <person name="Proost S."/>
            <person name="Cook D.R."/>
            <person name="Meyers B.C."/>
            <person name="Spannagl M."/>
            <person name="Cheung F."/>
            <person name="De Mita S."/>
            <person name="Krishnakumar V."/>
            <person name="Gundlach H."/>
            <person name="Zhou S."/>
            <person name="Mudge J."/>
            <person name="Bharti A.K."/>
            <person name="Murray J.D."/>
            <person name="Naoumkina M.A."/>
            <person name="Rosen B."/>
            <person name="Silverstein K.A."/>
            <person name="Tang H."/>
            <person name="Rombauts S."/>
            <person name="Zhao P.X."/>
            <person name="Zhou P."/>
            <person name="Barbe V."/>
            <person name="Bardou P."/>
            <person name="Bechner M."/>
            <person name="Bellec A."/>
            <person name="Berger A."/>
            <person name="Berges H."/>
            <person name="Bidwell S."/>
            <person name="Bisseling T."/>
            <person name="Choisne N."/>
            <person name="Couloux A."/>
            <person name="Denny R."/>
            <person name="Deshpande S."/>
            <person name="Dai X."/>
            <person name="Doyle J.J."/>
            <person name="Dudez A.M."/>
            <person name="Farmer A.D."/>
            <person name="Fouteau S."/>
            <person name="Franken C."/>
            <person name="Gibelin C."/>
            <person name="Gish J."/>
            <person name="Goldstein S."/>
            <person name="Gonzalez A.J."/>
            <person name="Green P.J."/>
            <person name="Hallab A."/>
            <person name="Hartog M."/>
            <person name="Hua A."/>
            <person name="Humphray S.J."/>
            <person name="Jeong D.H."/>
            <person name="Jing Y."/>
            <person name="Jocker A."/>
            <person name="Kenton S.M."/>
            <person name="Kim D.J."/>
            <person name="Klee K."/>
            <person name="Lai H."/>
            <person name="Lang C."/>
            <person name="Lin S."/>
            <person name="Macmil S.L."/>
            <person name="Magdelenat G."/>
            <person name="Matthews L."/>
            <person name="McCorrison J."/>
            <person name="Monaghan E.L."/>
            <person name="Mun J.H."/>
            <person name="Najar F.Z."/>
            <person name="Nicholson C."/>
            <person name="Noirot C."/>
            <person name="O'Bleness M."/>
            <person name="Paule C.R."/>
            <person name="Poulain J."/>
            <person name="Prion F."/>
            <person name="Qin B."/>
            <person name="Qu C."/>
            <person name="Retzel E.F."/>
            <person name="Riddle C."/>
            <person name="Sallet E."/>
            <person name="Samain S."/>
            <person name="Samson N."/>
            <person name="Sanders I."/>
            <person name="Saurat O."/>
            <person name="Scarpelli C."/>
            <person name="Schiex T."/>
            <person name="Segurens B."/>
            <person name="Severin A.J."/>
            <person name="Sherrier D.J."/>
            <person name="Shi R."/>
            <person name="Sims S."/>
            <person name="Singer S.R."/>
            <person name="Sinharoy S."/>
            <person name="Sterck L."/>
            <person name="Viollet A."/>
            <person name="Wang B.B."/>
            <person name="Wang K."/>
            <person name="Wang M."/>
            <person name="Wang X."/>
            <person name="Warfsmann J."/>
            <person name="Weissenbach J."/>
            <person name="White D.D."/>
            <person name="White J.D."/>
            <person name="Wiley G.B."/>
            <person name="Wincker P."/>
            <person name="Xing Y."/>
            <person name="Yang L."/>
            <person name="Yao Z."/>
            <person name="Ying F."/>
            <person name="Zhai J."/>
            <person name="Zhou L."/>
            <person name="Zuber A."/>
            <person name="Denarie J."/>
            <person name="Dixon R.A."/>
            <person name="May G.D."/>
            <person name="Schwartz D.C."/>
            <person name="Rogers J."/>
            <person name="Quetier F."/>
            <person name="Town C.D."/>
            <person name="Roe B.A."/>
        </authorList>
    </citation>
    <scope>NUCLEOTIDE SEQUENCE [LARGE SCALE GENOMIC DNA]</scope>
    <source>
        <strain evidence="2">A17</strain>
        <strain evidence="4 5">cv. Jemalong A17</strain>
    </source>
</reference>
<evidence type="ECO:0000313" key="5">
    <source>
        <dbReference type="Proteomes" id="UP000002051"/>
    </source>
</evidence>
<accession>A0A072VA60</accession>
<reference evidence="6" key="4">
    <citation type="journal article" date="2018" name="Nat. Plants">
        <title>Whole-genome landscape of Medicago truncatula symbiotic genes.</title>
        <authorList>
            <person name="Pecrix Y."/>
            <person name="Staton S.E."/>
            <person name="Sallet E."/>
            <person name="Lelandais-Briere C."/>
            <person name="Moreau S."/>
            <person name="Carrere S."/>
            <person name="Blein T."/>
            <person name="Jardinaud M.F."/>
            <person name="Latrasse D."/>
            <person name="Zouine M."/>
            <person name="Zahm M."/>
            <person name="Kreplak J."/>
            <person name="Mayjonade B."/>
            <person name="Satge C."/>
            <person name="Perez M."/>
            <person name="Cauet S."/>
            <person name="Marande W."/>
            <person name="Chantry-Darmon C."/>
            <person name="Lopez-Roques C."/>
            <person name="Bouchez O."/>
            <person name="Berard A."/>
            <person name="Debelle F."/>
            <person name="Munos S."/>
            <person name="Bendahmane A."/>
            <person name="Berges H."/>
            <person name="Niebel A."/>
            <person name="Buitink J."/>
            <person name="Frugier F."/>
            <person name="Benhamed M."/>
            <person name="Crespi M."/>
            <person name="Gouzy J."/>
            <person name="Gamas P."/>
        </authorList>
    </citation>
    <scope>NUCLEOTIDE SEQUENCE [LARGE SCALE GENOMIC DNA]</scope>
    <source>
        <strain evidence="6">cv. Jemalong A17</strain>
    </source>
</reference>
<organism evidence="2 5">
    <name type="scientific">Medicago truncatula</name>
    <name type="common">Barrel medic</name>
    <name type="synonym">Medicago tribuloides</name>
    <dbReference type="NCBI Taxonomy" id="3880"/>
    <lineage>
        <taxon>Eukaryota</taxon>
        <taxon>Viridiplantae</taxon>
        <taxon>Streptophyta</taxon>
        <taxon>Embryophyta</taxon>
        <taxon>Tracheophyta</taxon>
        <taxon>Spermatophyta</taxon>
        <taxon>Magnoliopsida</taxon>
        <taxon>eudicotyledons</taxon>
        <taxon>Gunneridae</taxon>
        <taxon>Pentapetalae</taxon>
        <taxon>rosids</taxon>
        <taxon>fabids</taxon>
        <taxon>Fabales</taxon>
        <taxon>Fabaceae</taxon>
        <taxon>Papilionoideae</taxon>
        <taxon>50 kb inversion clade</taxon>
        <taxon>NPAAA clade</taxon>
        <taxon>Hologalegina</taxon>
        <taxon>IRL clade</taxon>
        <taxon>Trifolieae</taxon>
        <taxon>Medicago</taxon>
    </lineage>
</organism>
<evidence type="ECO:0000313" key="4">
    <source>
        <dbReference type="EnsemblPlants" id="KEH38496"/>
    </source>
</evidence>
<dbReference type="EMBL" id="CM001218">
    <property type="protein sequence ID" value="KEH38496.1"/>
    <property type="molecule type" value="Genomic_DNA"/>
</dbReference>
<evidence type="ECO:0000313" key="3">
    <source>
        <dbReference type="EMBL" id="RHN74785.1"/>
    </source>
</evidence>
<dbReference type="AlphaFoldDB" id="A0A072VA60"/>
<evidence type="ECO:0000313" key="6">
    <source>
        <dbReference type="Proteomes" id="UP000265566"/>
    </source>
</evidence>
<protein>
    <submittedName>
        <fullName evidence="2 4">Uncharacterized protein</fullName>
    </submittedName>
</protein>
<proteinExistence type="predicted"/>
<dbReference type="Proteomes" id="UP000265566">
    <property type="component" value="Chromosome 2"/>
</dbReference>
<feature type="region of interest" description="Disordered" evidence="1">
    <location>
        <begin position="20"/>
        <end position="40"/>
    </location>
</feature>